<dbReference type="Pfam" id="PF05826">
    <property type="entry name" value="Phospholip_A2_2"/>
    <property type="match status" value="1"/>
</dbReference>
<keyword evidence="9" id="KW-0442">Lipid degradation</keyword>
<protein>
    <recommendedName>
        <fullName evidence="4">Phospholipase A2</fullName>
        <ecNumber evidence="3">3.1.1.4</ecNumber>
    </recommendedName>
    <alternativeName>
        <fullName evidence="12">Phosphatidylcholine 2-acylhydrolase</fullName>
    </alternativeName>
</protein>
<comment type="subcellular location">
    <subcellularLocation>
        <location evidence="2">Secreted</location>
    </subcellularLocation>
</comment>
<evidence type="ECO:0000256" key="1">
    <source>
        <dbReference type="ARBA" id="ARBA00001913"/>
    </source>
</evidence>
<dbReference type="PROSITE" id="PS00118">
    <property type="entry name" value="PA2_HIS"/>
    <property type="match status" value="1"/>
</dbReference>
<dbReference type="GO" id="GO:0006644">
    <property type="term" value="P:phospholipid metabolic process"/>
    <property type="evidence" value="ECO:0007669"/>
    <property type="project" value="InterPro"/>
</dbReference>
<keyword evidence="11" id="KW-1015">Disulfide bond</keyword>
<sequence>MFYLVRRSFSFHMLEMTASAVFGCLVTLLLVNFISTQIMPGTKWCGKGDVASNYDDLGILEDVDMCCREHDHCKVFIPANSTRYGLSNVGLLSPILNCDCDESFRQCLHKVSSTASTLVGSIYFGLASTCVKKEFPIVKCKRYTTRESSRRCAEYKLDTTKPKVYQFFDNQVFLLKNEL</sequence>
<dbReference type="OrthoDB" id="10059604at2759"/>
<dbReference type="PANTHER" id="PTHR12253">
    <property type="entry name" value="RH14732P"/>
    <property type="match status" value="1"/>
</dbReference>
<keyword evidence="6" id="KW-0479">Metal-binding</keyword>
<evidence type="ECO:0000256" key="3">
    <source>
        <dbReference type="ARBA" id="ARBA00013278"/>
    </source>
</evidence>
<dbReference type="EMBL" id="WJQU01000001">
    <property type="protein sequence ID" value="KAJ6648721.1"/>
    <property type="molecule type" value="Genomic_DNA"/>
</dbReference>
<keyword evidence="10" id="KW-0443">Lipid metabolism</keyword>
<keyword evidence="15" id="KW-1185">Reference proteome</keyword>
<comment type="caution">
    <text evidence="14">The sequence shown here is derived from an EMBL/GenBank/DDBJ whole genome shotgun (WGS) entry which is preliminary data.</text>
</comment>
<dbReference type="FunFam" id="1.20.90.10:FF:000002">
    <property type="entry name" value="Phospholipase A2 group III"/>
    <property type="match status" value="1"/>
</dbReference>
<feature type="domain" description="Phospholipase A2-like central" evidence="13">
    <location>
        <begin position="38"/>
        <end position="133"/>
    </location>
</feature>
<dbReference type="InterPro" id="IPR036444">
    <property type="entry name" value="PLipase_A2_dom_sf"/>
</dbReference>
<dbReference type="Gene3D" id="1.20.90.10">
    <property type="entry name" value="Phospholipase A2 domain"/>
    <property type="match status" value="1"/>
</dbReference>
<evidence type="ECO:0000313" key="15">
    <source>
        <dbReference type="Proteomes" id="UP001151699"/>
    </source>
</evidence>
<evidence type="ECO:0000256" key="10">
    <source>
        <dbReference type="ARBA" id="ARBA00023098"/>
    </source>
</evidence>
<dbReference type="AlphaFoldDB" id="A0A9Q0NFP3"/>
<accession>A0A9Q0NFP3</accession>
<dbReference type="SUPFAM" id="SSF48619">
    <property type="entry name" value="Phospholipase A2, PLA2"/>
    <property type="match status" value="1"/>
</dbReference>
<keyword evidence="5" id="KW-0964">Secreted</keyword>
<dbReference type="InterPro" id="IPR016090">
    <property type="entry name" value="PLA2-like_dom"/>
</dbReference>
<evidence type="ECO:0000256" key="7">
    <source>
        <dbReference type="ARBA" id="ARBA00022801"/>
    </source>
</evidence>
<evidence type="ECO:0000256" key="6">
    <source>
        <dbReference type="ARBA" id="ARBA00022723"/>
    </source>
</evidence>
<evidence type="ECO:0000313" key="14">
    <source>
        <dbReference type="EMBL" id="KAJ6648721.1"/>
    </source>
</evidence>
<evidence type="ECO:0000256" key="2">
    <source>
        <dbReference type="ARBA" id="ARBA00004613"/>
    </source>
</evidence>
<gene>
    <name evidence="14" type="primary">PA2_0</name>
    <name evidence="14" type="ORF">Bhyg_03952</name>
</gene>
<organism evidence="14 15">
    <name type="scientific">Pseudolycoriella hygida</name>
    <dbReference type="NCBI Taxonomy" id="35572"/>
    <lineage>
        <taxon>Eukaryota</taxon>
        <taxon>Metazoa</taxon>
        <taxon>Ecdysozoa</taxon>
        <taxon>Arthropoda</taxon>
        <taxon>Hexapoda</taxon>
        <taxon>Insecta</taxon>
        <taxon>Pterygota</taxon>
        <taxon>Neoptera</taxon>
        <taxon>Endopterygota</taxon>
        <taxon>Diptera</taxon>
        <taxon>Nematocera</taxon>
        <taxon>Sciaroidea</taxon>
        <taxon>Sciaridae</taxon>
        <taxon>Pseudolycoriella</taxon>
    </lineage>
</organism>
<dbReference type="InterPro" id="IPR033113">
    <property type="entry name" value="PLA2_histidine"/>
</dbReference>
<dbReference type="GO" id="GO:0005576">
    <property type="term" value="C:extracellular region"/>
    <property type="evidence" value="ECO:0007669"/>
    <property type="project" value="UniProtKB-SubCell"/>
</dbReference>
<reference evidence="14" key="1">
    <citation type="submission" date="2022-07" db="EMBL/GenBank/DDBJ databases">
        <authorList>
            <person name="Trinca V."/>
            <person name="Uliana J.V.C."/>
            <person name="Torres T.T."/>
            <person name="Ward R.J."/>
            <person name="Monesi N."/>
        </authorList>
    </citation>
    <scope>NUCLEOTIDE SEQUENCE</scope>
    <source>
        <strain evidence="14">HSMRA1968</strain>
        <tissue evidence="14">Whole embryos</tissue>
    </source>
</reference>
<evidence type="ECO:0000256" key="8">
    <source>
        <dbReference type="ARBA" id="ARBA00022837"/>
    </source>
</evidence>
<evidence type="ECO:0000256" key="5">
    <source>
        <dbReference type="ARBA" id="ARBA00022525"/>
    </source>
</evidence>
<dbReference type="GO" id="GO:0004623">
    <property type="term" value="F:phospholipase A2 activity"/>
    <property type="evidence" value="ECO:0007669"/>
    <property type="project" value="UniProtKB-EC"/>
</dbReference>
<keyword evidence="8" id="KW-0106">Calcium</keyword>
<proteinExistence type="predicted"/>
<dbReference type="GO" id="GO:0016042">
    <property type="term" value="P:lipid catabolic process"/>
    <property type="evidence" value="ECO:0007669"/>
    <property type="project" value="UniProtKB-KW"/>
</dbReference>
<evidence type="ECO:0000256" key="4">
    <source>
        <dbReference type="ARBA" id="ARBA00021721"/>
    </source>
</evidence>
<dbReference type="Proteomes" id="UP001151699">
    <property type="component" value="Chromosome A"/>
</dbReference>
<evidence type="ECO:0000256" key="9">
    <source>
        <dbReference type="ARBA" id="ARBA00022963"/>
    </source>
</evidence>
<evidence type="ECO:0000256" key="12">
    <source>
        <dbReference type="ARBA" id="ARBA00029903"/>
    </source>
</evidence>
<dbReference type="GO" id="GO:0050482">
    <property type="term" value="P:arachidonate secretion"/>
    <property type="evidence" value="ECO:0007669"/>
    <property type="project" value="InterPro"/>
</dbReference>
<keyword evidence="7" id="KW-0378">Hydrolase</keyword>
<evidence type="ECO:0000256" key="11">
    <source>
        <dbReference type="ARBA" id="ARBA00023157"/>
    </source>
</evidence>
<evidence type="ECO:0000259" key="13">
    <source>
        <dbReference type="Pfam" id="PF05826"/>
    </source>
</evidence>
<name>A0A9Q0NFP3_9DIPT</name>
<comment type="cofactor">
    <cofactor evidence="1">
        <name>Ca(2+)</name>
        <dbReference type="ChEBI" id="CHEBI:29108"/>
    </cofactor>
</comment>
<dbReference type="EC" id="3.1.1.4" evidence="3"/>
<dbReference type="GO" id="GO:0046872">
    <property type="term" value="F:metal ion binding"/>
    <property type="evidence" value="ECO:0007669"/>
    <property type="project" value="UniProtKB-KW"/>
</dbReference>